<sequence length="92" mass="10611">IICPLLNSEMSPVMLCGSQANMVHNGIINWVLDPSISCATLAHVHHLCKRLFRAFVHIFPVQSSYWDLTKAWKPQRNVRQLVNLRNFIKKTL</sequence>
<dbReference type="AlphaFoldDB" id="A0A3B3S7E1"/>
<reference evidence="1" key="1">
    <citation type="submission" date="2025-08" db="UniProtKB">
        <authorList>
            <consortium name="Ensembl"/>
        </authorList>
    </citation>
    <scope>IDENTIFICATION</scope>
</reference>
<reference evidence="1" key="2">
    <citation type="submission" date="2025-09" db="UniProtKB">
        <authorList>
            <consortium name="Ensembl"/>
        </authorList>
    </citation>
    <scope>IDENTIFICATION</scope>
</reference>
<evidence type="ECO:0000313" key="2">
    <source>
        <dbReference type="Proteomes" id="UP000261540"/>
    </source>
</evidence>
<evidence type="ECO:0000313" key="1">
    <source>
        <dbReference type="Ensembl" id="ENSPKIP00000026694.1"/>
    </source>
</evidence>
<dbReference type="Ensembl" id="ENSPKIT00000007453.1">
    <property type="protein sequence ID" value="ENSPKIP00000026694.1"/>
    <property type="gene ID" value="ENSPKIG00000009068.1"/>
</dbReference>
<protein>
    <submittedName>
        <fullName evidence="1">Uncharacterized protein</fullName>
    </submittedName>
</protein>
<organism evidence="1 2">
    <name type="scientific">Paramormyrops kingsleyae</name>
    <dbReference type="NCBI Taxonomy" id="1676925"/>
    <lineage>
        <taxon>Eukaryota</taxon>
        <taxon>Metazoa</taxon>
        <taxon>Chordata</taxon>
        <taxon>Craniata</taxon>
        <taxon>Vertebrata</taxon>
        <taxon>Euteleostomi</taxon>
        <taxon>Actinopterygii</taxon>
        <taxon>Neopterygii</taxon>
        <taxon>Teleostei</taxon>
        <taxon>Osteoglossocephala</taxon>
        <taxon>Osteoglossomorpha</taxon>
        <taxon>Osteoglossiformes</taxon>
        <taxon>Mormyridae</taxon>
        <taxon>Paramormyrops</taxon>
    </lineage>
</organism>
<dbReference type="Proteomes" id="UP000261540">
    <property type="component" value="Unplaced"/>
</dbReference>
<keyword evidence="2" id="KW-1185">Reference proteome</keyword>
<name>A0A3B3S7E1_9TELE</name>
<accession>A0A3B3S7E1</accession>
<proteinExistence type="predicted"/>